<dbReference type="Proteomes" id="UP001160499">
    <property type="component" value="Unassembled WGS sequence"/>
</dbReference>
<evidence type="ECO:0000313" key="1">
    <source>
        <dbReference type="EMBL" id="MDH6221585.1"/>
    </source>
</evidence>
<organism evidence="1 2">
    <name type="scientific">Streptomyces pseudovenezuelae</name>
    <dbReference type="NCBI Taxonomy" id="67350"/>
    <lineage>
        <taxon>Bacteria</taxon>
        <taxon>Bacillati</taxon>
        <taxon>Actinomycetota</taxon>
        <taxon>Actinomycetes</taxon>
        <taxon>Kitasatosporales</taxon>
        <taxon>Streptomycetaceae</taxon>
        <taxon>Streptomyces</taxon>
        <taxon>Streptomyces aurantiacus group</taxon>
    </lineage>
</organism>
<dbReference type="RefSeq" id="WP_280882291.1">
    <property type="nucleotide sequence ID" value="NZ_JARXVH010000024.1"/>
</dbReference>
<gene>
    <name evidence="1" type="ORF">M2283_008932</name>
</gene>
<reference evidence="1 2" key="1">
    <citation type="submission" date="2023-04" db="EMBL/GenBank/DDBJ databases">
        <title>Forest soil microbial communities from Buena Vista Peninsula, Colon Province, Panama.</title>
        <authorList>
            <person name="Bouskill N."/>
        </authorList>
    </citation>
    <scope>NUCLEOTIDE SEQUENCE [LARGE SCALE GENOMIC DNA]</scope>
    <source>
        <strain evidence="1 2">GGS1</strain>
    </source>
</reference>
<proteinExistence type="predicted"/>
<evidence type="ECO:0000313" key="2">
    <source>
        <dbReference type="Proteomes" id="UP001160499"/>
    </source>
</evidence>
<comment type="caution">
    <text evidence="1">The sequence shown here is derived from an EMBL/GenBank/DDBJ whole genome shotgun (WGS) entry which is preliminary data.</text>
</comment>
<keyword evidence="2" id="KW-1185">Reference proteome</keyword>
<protein>
    <submittedName>
        <fullName evidence="1">Uncharacterized protein</fullName>
    </submittedName>
</protein>
<sequence>MGLPELHRRLLSEALASGHLYQLVLAGGYAIQAHDLVSCTSQDLDQPPMPLRT</sequence>
<name>A0ABT6LZ57_9ACTN</name>
<dbReference type="EMBL" id="JARXVH010000024">
    <property type="protein sequence ID" value="MDH6221585.1"/>
    <property type="molecule type" value="Genomic_DNA"/>
</dbReference>
<accession>A0ABT6LZ57</accession>